<organism evidence="11">
    <name type="scientific">Convolutriloba longifissura</name>
    <name type="common">Red flatworm</name>
    <name type="synonym">Acoelomorph flatworm</name>
    <dbReference type="NCBI Taxonomy" id="536236"/>
    <lineage>
        <taxon>Eukaryota</taxon>
        <taxon>Metazoa</taxon>
        <taxon>Xenacoelomorpha</taxon>
        <taxon>Acoelomorpha</taxon>
        <taxon>Acoela</taxon>
        <taxon>Sagittiferidae</taxon>
        <taxon>Convolutriloba</taxon>
    </lineage>
</organism>
<proteinExistence type="evidence at transcript level"/>
<reference evidence="11" key="1">
    <citation type="journal article" date="2008" name="Nature">
        <title>Acoel development indicates the independent evolution of the bilaterian mouth and anus.</title>
        <authorList>
            <person name="Hejnol A."/>
            <person name="Martindale M.Q."/>
        </authorList>
    </citation>
    <scope>NUCLEOTIDE SEQUENCE</scope>
</reference>
<dbReference type="CDD" id="cd00086">
    <property type="entry name" value="homeodomain"/>
    <property type="match status" value="1"/>
</dbReference>
<dbReference type="GO" id="GO:0005634">
    <property type="term" value="C:nucleus"/>
    <property type="evidence" value="ECO:0007669"/>
    <property type="project" value="UniProtKB-SubCell"/>
</dbReference>
<feature type="compositionally biased region" description="Low complexity" evidence="9">
    <location>
        <begin position="50"/>
        <end position="67"/>
    </location>
</feature>
<evidence type="ECO:0000256" key="3">
    <source>
        <dbReference type="ARBA" id="ARBA00022473"/>
    </source>
</evidence>
<evidence type="ECO:0000256" key="7">
    <source>
        <dbReference type="PROSITE-ProRule" id="PRU00108"/>
    </source>
</evidence>
<feature type="compositionally biased region" description="Polar residues" evidence="9">
    <location>
        <begin position="351"/>
        <end position="360"/>
    </location>
</feature>
<feature type="compositionally biased region" description="Low complexity" evidence="9">
    <location>
        <begin position="20"/>
        <end position="43"/>
    </location>
</feature>
<dbReference type="FunFam" id="1.10.10.60:FF:000679">
    <property type="entry name" value="Homeobox protein aristaless"/>
    <property type="match status" value="1"/>
</dbReference>
<evidence type="ECO:0000313" key="11">
    <source>
        <dbReference type="EMBL" id="ACG70800.1"/>
    </source>
</evidence>
<comment type="subcellular location">
    <subcellularLocation>
        <location evidence="1 7 8">Nucleus</location>
    </subcellularLocation>
</comment>
<dbReference type="PANTHER" id="PTHR45882:SF3">
    <property type="entry name" value="PITUITARY HOMEOBOX HOMOLOG PTX1"/>
    <property type="match status" value="1"/>
</dbReference>
<keyword evidence="6 7" id="KW-0539">Nucleus</keyword>
<dbReference type="InterPro" id="IPR009057">
    <property type="entry name" value="Homeodomain-like_sf"/>
</dbReference>
<dbReference type="Gene3D" id="1.10.10.60">
    <property type="entry name" value="Homeodomain-like"/>
    <property type="match status" value="1"/>
</dbReference>
<feature type="region of interest" description="Disordered" evidence="9">
    <location>
        <begin position="291"/>
        <end position="336"/>
    </location>
</feature>
<comment type="similarity">
    <text evidence="2">Belongs to the paired homeobox family. Bicoid subfamily.</text>
</comment>
<dbReference type="PROSITE" id="PS50071">
    <property type="entry name" value="HOMEOBOX_2"/>
    <property type="match status" value="1"/>
</dbReference>
<dbReference type="GO" id="GO:0000981">
    <property type="term" value="F:DNA-binding transcription factor activity, RNA polymerase II-specific"/>
    <property type="evidence" value="ECO:0007669"/>
    <property type="project" value="InterPro"/>
</dbReference>
<evidence type="ECO:0000256" key="5">
    <source>
        <dbReference type="ARBA" id="ARBA00023155"/>
    </source>
</evidence>
<accession>B5LVL8</accession>
<evidence type="ECO:0000259" key="10">
    <source>
        <dbReference type="PROSITE" id="PS50071"/>
    </source>
</evidence>
<dbReference type="SUPFAM" id="SSF46689">
    <property type="entry name" value="Homeodomain-like"/>
    <property type="match status" value="1"/>
</dbReference>
<keyword evidence="4 7" id="KW-0238">DNA-binding</keyword>
<name>B5LVL8_CONLF</name>
<evidence type="ECO:0000256" key="8">
    <source>
        <dbReference type="RuleBase" id="RU000682"/>
    </source>
</evidence>
<sequence length="600" mass="63453">MDSFASHNLDFTDLSSVGINPSIIPNQNNPHNSSSSSSPSATTLPPPGSNPSTNTTTNNNNSTIAPTLVPDPQSNNNNSHNSSLVQITHNSAVTLPSPTNPNLGLHSAAAILPGTSHPHTHPLSNLNPAHITQINQINPLNSLVPGQQRLLHADAHGSLHSLSADSLPVHTSLASSTGTLIGGGGAQNSPQDQLNFQSNFIPSVHGVASSSVAQFSAAAAFLPQSILAQTSVGVVPHHGISGIDKTTGQSLDFGTGSLAGIVPGSNNHLNLLKSTAPLFISRPPSGLAFGTSGASGCSGDSLKIKRSPGGSETGNLYQNPTNDLSSTSQTSTENVVEENCTTDCATEQSNNIKTSANHSPADNVMNNDDAIDDDDEDKKNKRTRRQRTHFTSQQLQELETLFARNRYPDMATREEISAWTNLPEAKVRIWFKNRRAKWRKKERNQLQEYKNAAAFGMNFMPAPYDPHDFYSTQLTAGYYNNWTKMTAAASPLAPGKAPFPWSFNPNPAVAAAGAPSAAAMMNGMTSLNPSPPCPYGSTSATAAAATQYMYSRDATAAAAGGLSQFRLKHSPQSTSLGYGAAFRAPNTLQGACHYPMDRQL</sequence>
<dbReference type="InterPro" id="IPR001356">
    <property type="entry name" value="HD"/>
</dbReference>
<dbReference type="SMART" id="SM00389">
    <property type="entry name" value="HOX"/>
    <property type="match status" value="1"/>
</dbReference>
<evidence type="ECO:0000256" key="1">
    <source>
        <dbReference type="ARBA" id="ARBA00004123"/>
    </source>
</evidence>
<feature type="DNA-binding region" description="Homeobox" evidence="7">
    <location>
        <begin position="383"/>
        <end position="442"/>
    </location>
</feature>
<evidence type="ECO:0000256" key="9">
    <source>
        <dbReference type="SAM" id="MobiDB-lite"/>
    </source>
</evidence>
<dbReference type="EMBL" id="EU914943">
    <property type="protein sequence ID" value="ACG70800.1"/>
    <property type="molecule type" value="mRNA"/>
</dbReference>
<dbReference type="Pfam" id="PF00046">
    <property type="entry name" value="Homeodomain"/>
    <property type="match status" value="1"/>
</dbReference>
<dbReference type="InterPro" id="IPR017970">
    <property type="entry name" value="Homeobox_CS"/>
</dbReference>
<evidence type="ECO:0000256" key="6">
    <source>
        <dbReference type="ARBA" id="ARBA00023242"/>
    </source>
</evidence>
<dbReference type="PANTHER" id="PTHR45882">
    <property type="entry name" value="PITUITARY HOMEOBOX HOMOLOG PTX1"/>
    <property type="match status" value="1"/>
</dbReference>
<feature type="region of interest" description="Disordered" evidence="9">
    <location>
        <begin position="351"/>
        <end position="391"/>
    </location>
</feature>
<evidence type="ECO:0000256" key="2">
    <source>
        <dbReference type="ARBA" id="ARBA00006503"/>
    </source>
</evidence>
<protein>
    <submittedName>
        <fullName evidence="11">Pitx</fullName>
    </submittedName>
</protein>
<keyword evidence="5 7" id="KW-0371">Homeobox</keyword>
<dbReference type="AlphaFoldDB" id="B5LVL8"/>
<dbReference type="GO" id="GO:0009653">
    <property type="term" value="P:anatomical structure morphogenesis"/>
    <property type="evidence" value="ECO:0007669"/>
    <property type="project" value="TreeGrafter"/>
</dbReference>
<feature type="region of interest" description="Disordered" evidence="9">
    <location>
        <begin position="20"/>
        <end position="82"/>
    </location>
</feature>
<keyword evidence="3" id="KW-0217">Developmental protein</keyword>
<dbReference type="PROSITE" id="PS00027">
    <property type="entry name" value="HOMEOBOX_1"/>
    <property type="match status" value="1"/>
</dbReference>
<evidence type="ECO:0000256" key="4">
    <source>
        <dbReference type="ARBA" id="ARBA00023125"/>
    </source>
</evidence>
<feature type="compositionally biased region" description="Polar residues" evidence="9">
    <location>
        <begin position="313"/>
        <end position="336"/>
    </location>
</feature>
<feature type="domain" description="Homeobox" evidence="10">
    <location>
        <begin position="381"/>
        <end position="441"/>
    </location>
</feature>
<dbReference type="GO" id="GO:0000978">
    <property type="term" value="F:RNA polymerase II cis-regulatory region sequence-specific DNA binding"/>
    <property type="evidence" value="ECO:0007669"/>
    <property type="project" value="TreeGrafter"/>
</dbReference>